<reference evidence="2" key="1">
    <citation type="submission" date="2020-10" db="EMBL/GenBank/DDBJ databases">
        <authorList>
            <person name="Han B."/>
            <person name="Lu T."/>
            <person name="Zhao Q."/>
            <person name="Huang X."/>
            <person name="Zhao Y."/>
        </authorList>
    </citation>
    <scope>NUCLEOTIDE SEQUENCE</scope>
</reference>
<comment type="caution">
    <text evidence="2">The sequence shown here is derived from an EMBL/GenBank/DDBJ whole genome shotgun (WGS) entry which is preliminary data.</text>
</comment>
<dbReference type="EMBL" id="CAJGYO010000010">
    <property type="protein sequence ID" value="CAD6258049.1"/>
    <property type="molecule type" value="Genomic_DNA"/>
</dbReference>
<dbReference type="Pfam" id="PF14223">
    <property type="entry name" value="Retrotran_gag_2"/>
    <property type="match status" value="1"/>
</dbReference>
<evidence type="ECO:0000313" key="2">
    <source>
        <dbReference type="EMBL" id="CAD6258049.1"/>
    </source>
</evidence>
<proteinExistence type="predicted"/>
<evidence type="ECO:0000256" key="1">
    <source>
        <dbReference type="SAM" id="MobiDB-lite"/>
    </source>
</evidence>
<feature type="compositionally biased region" description="Basic residues" evidence="1">
    <location>
        <begin position="220"/>
        <end position="233"/>
    </location>
</feature>
<dbReference type="Proteomes" id="UP000604825">
    <property type="component" value="Unassembled WGS sequence"/>
</dbReference>
<gene>
    <name evidence="2" type="ORF">NCGR_LOCUS41532</name>
</gene>
<dbReference type="AlphaFoldDB" id="A0A811QI46"/>
<sequence length="336" mass="37495">MAVFMTAREHRAANHEVKMSSASNFNLRSILDREKLNGTNFVDWNRNMRIVLRQEKKEYVLDTPYPEEPQNVAHTTSAYRAYCLMLACMNSKLQKQFESTNPYDMIIGLCGMLENQARVDRFNTSKALFGCKLAEGAPVSPHVIKMIGYIESLQRLGFPLDDDLATDVILQSLPTSFEPFILNYHMNGLKKSLTELHGMLKTAEASLRKTPGHVMIDQKGKKRKRPPKAKKPTKSGTSGNCKKYLEDKKKKGGATSAHGINVIEINLAKHSINAWVFDTGAMIHTCKSLQGLKIIRRFARDEVDLRVGNGAKVAALAVGTYPLSLPSGLVLELNNC</sequence>
<organism evidence="2 3">
    <name type="scientific">Miscanthus lutarioriparius</name>
    <dbReference type="NCBI Taxonomy" id="422564"/>
    <lineage>
        <taxon>Eukaryota</taxon>
        <taxon>Viridiplantae</taxon>
        <taxon>Streptophyta</taxon>
        <taxon>Embryophyta</taxon>
        <taxon>Tracheophyta</taxon>
        <taxon>Spermatophyta</taxon>
        <taxon>Magnoliopsida</taxon>
        <taxon>Liliopsida</taxon>
        <taxon>Poales</taxon>
        <taxon>Poaceae</taxon>
        <taxon>PACMAD clade</taxon>
        <taxon>Panicoideae</taxon>
        <taxon>Andropogonodae</taxon>
        <taxon>Andropogoneae</taxon>
        <taxon>Saccharinae</taxon>
        <taxon>Miscanthus</taxon>
    </lineage>
</organism>
<keyword evidence="3" id="KW-1185">Reference proteome</keyword>
<name>A0A811QI46_9POAL</name>
<feature type="region of interest" description="Disordered" evidence="1">
    <location>
        <begin position="211"/>
        <end position="244"/>
    </location>
</feature>
<accession>A0A811QI46</accession>
<dbReference type="OrthoDB" id="688231at2759"/>
<protein>
    <submittedName>
        <fullName evidence="2">Uncharacterized protein</fullName>
    </submittedName>
</protein>
<evidence type="ECO:0000313" key="3">
    <source>
        <dbReference type="Proteomes" id="UP000604825"/>
    </source>
</evidence>